<evidence type="ECO:0000256" key="12">
    <source>
        <dbReference type="ARBA" id="ARBA00080933"/>
    </source>
</evidence>
<evidence type="ECO:0000256" key="13">
    <source>
        <dbReference type="RuleBase" id="RU000688"/>
    </source>
</evidence>
<proteinExistence type="inferred from homology"/>
<keyword evidence="7" id="KW-1015">Disulfide bond</keyword>
<feature type="domain" description="G-protein coupled receptors family 1 profile" evidence="16">
    <location>
        <begin position="195"/>
        <end position="561"/>
    </location>
</feature>
<evidence type="ECO:0000256" key="5">
    <source>
        <dbReference type="ARBA" id="ARBA00023040"/>
    </source>
</evidence>
<feature type="transmembrane region" description="Helical" evidence="15">
    <location>
        <begin position="504"/>
        <end position="525"/>
    </location>
</feature>
<sequence>MPRVSLPPMDGQPESLNASLMGQEPRLRGSVWTAAFLCFIILLTMSSQPQFASSMAFPPSTHHPQHFRPAKLFRASERASETACRKRSLLCISREVSVPLQKGKGRGTCNANPPAWQGEQGRRRRRAETAAAAALLSPRIFPSLRELKCYRVSLPPMDGQPESFNASLMGQEPRLHGSAWTAAFLCFIILLTMVGNFALILLIFSQRFLRNTSNFFLVSLFLSDLMVGLVVMPPAMLNQLYGRWVLDGAFCSVWFSFDVMCTSASILNLCVISLDRYLLIISPLKYKLRMTSGRAFWLILATWTLAALVSFLPIKMGWHKMEFDRHPLNATLQLEEEQCRLLVSLPYALIASGLTFFLPSVAILFTYCRILLAARKQALQVASLTNNKPISEQIQQCQQRGPSEAPLARVGAPLSPLPKVRPPLQGGPRRAPSRGQEAPRLTGSLWGRLGGPKAAQPFPSLGGEGEGVLGWPASPWLGRVPGDQGQASGVSDNRKFANKHSRRALKASLTLGILLGMFFVAWLPFFVCNMAQAVCNCISADFFDILTWLGYCNSTANPIIYPLFMRDFKRAMAKYLPCCPRTWERRPSRVSLSLRNSNSGPRPGVSLRNALSLPGETDSADSIIHGNDASDQTLGFLPATRANSLRLPQAEQTPEPKLNLIYLNSPSD</sequence>
<evidence type="ECO:0000313" key="17">
    <source>
        <dbReference type="EMBL" id="KAK9391899.1"/>
    </source>
</evidence>
<evidence type="ECO:0000256" key="7">
    <source>
        <dbReference type="ARBA" id="ARBA00023157"/>
    </source>
</evidence>
<evidence type="ECO:0000256" key="15">
    <source>
        <dbReference type="SAM" id="Phobius"/>
    </source>
</evidence>
<evidence type="ECO:0000256" key="2">
    <source>
        <dbReference type="ARBA" id="ARBA00022475"/>
    </source>
</evidence>
<keyword evidence="3 13" id="KW-0812">Transmembrane</keyword>
<evidence type="ECO:0000256" key="4">
    <source>
        <dbReference type="ARBA" id="ARBA00022989"/>
    </source>
</evidence>
<evidence type="ECO:0000256" key="10">
    <source>
        <dbReference type="ARBA" id="ARBA00059774"/>
    </source>
</evidence>
<organism evidence="17 18">
    <name type="scientific">Crotalus adamanteus</name>
    <name type="common">Eastern diamondback rattlesnake</name>
    <dbReference type="NCBI Taxonomy" id="8729"/>
    <lineage>
        <taxon>Eukaryota</taxon>
        <taxon>Metazoa</taxon>
        <taxon>Chordata</taxon>
        <taxon>Craniata</taxon>
        <taxon>Vertebrata</taxon>
        <taxon>Euteleostomi</taxon>
        <taxon>Lepidosauria</taxon>
        <taxon>Squamata</taxon>
        <taxon>Bifurcata</taxon>
        <taxon>Unidentata</taxon>
        <taxon>Episquamata</taxon>
        <taxon>Toxicofera</taxon>
        <taxon>Serpentes</taxon>
        <taxon>Colubroidea</taxon>
        <taxon>Viperidae</taxon>
        <taxon>Crotalinae</taxon>
        <taxon>Crotalus</taxon>
    </lineage>
</organism>
<dbReference type="PRINTS" id="PR00237">
    <property type="entry name" value="GPCRRHODOPSN"/>
</dbReference>
<accession>A0AAW1AQQ1</accession>
<keyword evidence="5 13" id="KW-0297">G-protein coupled receptor</keyword>
<dbReference type="EMBL" id="JAOTOJ010000017">
    <property type="protein sequence ID" value="KAK9391899.1"/>
    <property type="molecule type" value="Genomic_DNA"/>
</dbReference>
<comment type="similarity">
    <text evidence="13">Belongs to the G-protein coupled receptor 1 family.</text>
</comment>
<protein>
    <recommendedName>
        <fullName evidence="11">5-hydroxytryptamine receptor 6</fullName>
    </recommendedName>
    <alternativeName>
        <fullName evidence="12">Serotonin receptor 6</fullName>
    </alternativeName>
</protein>
<evidence type="ECO:0000313" key="18">
    <source>
        <dbReference type="Proteomes" id="UP001474421"/>
    </source>
</evidence>
<dbReference type="AlphaFoldDB" id="A0AAW1AQQ1"/>
<keyword evidence="6 15" id="KW-0472">Membrane</keyword>
<evidence type="ECO:0000256" key="6">
    <source>
        <dbReference type="ARBA" id="ARBA00023136"/>
    </source>
</evidence>
<dbReference type="SMART" id="SM01381">
    <property type="entry name" value="7TM_GPCR_Srsx"/>
    <property type="match status" value="1"/>
</dbReference>
<dbReference type="Pfam" id="PF00001">
    <property type="entry name" value="7tm_1"/>
    <property type="match status" value="1"/>
</dbReference>
<dbReference type="CDD" id="cd15054">
    <property type="entry name" value="7tmA_5-HT6"/>
    <property type="match status" value="1"/>
</dbReference>
<dbReference type="GO" id="GO:0005886">
    <property type="term" value="C:plasma membrane"/>
    <property type="evidence" value="ECO:0007669"/>
    <property type="project" value="UniProtKB-SubCell"/>
</dbReference>
<dbReference type="PANTHER" id="PTHR24248:SF66">
    <property type="entry name" value="OCTOPAMINE RECEPTOR BETA-3R"/>
    <property type="match status" value="1"/>
</dbReference>
<comment type="subcellular location">
    <subcellularLocation>
        <location evidence="1">Cell membrane</location>
        <topology evidence="1">Multi-pass membrane protein</topology>
    </subcellularLocation>
</comment>
<dbReference type="InterPro" id="IPR017452">
    <property type="entry name" value="GPCR_Rhodpsn_7TM"/>
</dbReference>
<dbReference type="PROSITE" id="PS00237">
    <property type="entry name" value="G_PROTEIN_RECEP_F1_1"/>
    <property type="match status" value="1"/>
</dbReference>
<keyword evidence="9 13" id="KW-0807">Transducer</keyword>
<dbReference type="Proteomes" id="UP001474421">
    <property type="component" value="Unassembled WGS sequence"/>
</dbReference>
<comment type="caution">
    <text evidence="17">The sequence shown here is derived from an EMBL/GenBank/DDBJ whole genome shotgun (WGS) entry which is preliminary data.</text>
</comment>
<dbReference type="GO" id="GO:0004993">
    <property type="term" value="F:G protein-coupled serotonin receptor activity"/>
    <property type="evidence" value="ECO:0007669"/>
    <property type="project" value="InterPro"/>
</dbReference>
<feature type="transmembrane region" description="Helical" evidence="15">
    <location>
        <begin position="179"/>
        <end position="203"/>
    </location>
</feature>
<dbReference type="InterPro" id="IPR002232">
    <property type="entry name" value="5HT6_rcpt"/>
</dbReference>
<dbReference type="PRINTS" id="PR01102">
    <property type="entry name" value="5HT6RECEPTR"/>
</dbReference>
<dbReference type="FunFam" id="1.20.1070.10:FF:000148">
    <property type="entry name" value="5-hydroxytryptamine receptor 6"/>
    <property type="match status" value="1"/>
</dbReference>
<dbReference type="GO" id="GO:0043410">
    <property type="term" value="P:positive regulation of MAPK cascade"/>
    <property type="evidence" value="ECO:0007669"/>
    <property type="project" value="TreeGrafter"/>
</dbReference>
<evidence type="ECO:0000256" key="3">
    <source>
        <dbReference type="ARBA" id="ARBA00022692"/>
    </source>
</evidence>
<keyword evidence="18" id="KW-1185">Reference proteome</keyword>
<evidence type="ECO:0000256" key="11">
    <source>
        <dbReference type="ARBA" id="ARBA00068005"/>
    </source>
</evidence>
<feature type="transmembrane region" description="Helical" evidence="15">
    <location>
        <begin position="545"/>
        <end position="564"/>
    </location>
</feature>
<reference evidence="17 18" key="1">
    <citation type="journal article" date="2024" name="Proc. Natl. Acad. Sci. U.S.A.">
        <title>The genetic regulatory architecture and epigenomic basis for age-related changes in rattlesnake venom.</title>
        <authorList>
            <person name="Hogan M.P."/>
            <person name="Holding M.L."/>
            <person name="Nystrom G.S."/>
            <person name="Colston T.J."/>
            <person name="Bartlett D.A."/>
            <person name="Mason A.J."/>
            <person name="Ellsworth S.A."/>
            <person name="Rautsaw R.M."/>
            <person name="Lawrence K.C."/>
            <person name="Strickland J.L."/>
            <person name="He B."/>
            <person name="Fraser P."/>
            <person name="Margres M.J."/>
            <person name="Gilbert D.M."/>
            <person name="Gibbs H.L."/>
            <person name="Parkinson C.L."/>
            <person name="Rokyta D.R."/>
        </authorList>
    </citation>
    <scope>NUCLEOTIDE SEQUENCE [LARGE SCALE GENOMIC DNA]</scope>
    <source>
        <strain evidence="17">DRR0105</strain>
    </source>
</reference>
<feature type="region of interest" description="Disordered" evidence="14">
    <location>
        <begin position="103"/>
        <end position="123"/>
    </location>
</feature>
<feature type="transmembrane region" description="Helical" evidence="15">
    <location>
        <begin position="253"/>
        <end position="274"/>
    </location>
</feature>
<evidence type="ECO:0000259" key="16">
    <source>
        <dbReference type="PROSITE" id="PS50262"/>
    </source>
</evidence>
<keyword evidence="2" id="KW-1003">Cell membrane</keyword>
<feature type="transmembrane region" description="Helical" evidence="15">
    <location>
        <begin position="215"/>
        <end position="233"/>
    </location>
</feature>
<evidence type="ECO:0000256" key="9">
    <source>
        <dbReference type="ARBA" id="ARBA00023224"/>
    </source>
</evidence>
<dbReference type="PANTHER" id="PTHR24248">
    <property type="entry name" value="ADRENERGIC RECEPTOR-RELATED G-PROTEIN COUPLED RECEPTOR"/>
    <property type="match status" value="1"/>
</dbReference>
<dbReference type="Gene3D" id="1.20.1070.10">
    <property type="entry name" value="Rhodopsin 7-helix transmembrane proteins"/>
    <property type="match status" value="1"/>
</dbReference>
<evidence type="ECO:0000256" key="1">
    <source>
        <dbReference type="ARBA" id="ARBA00004651"/>
    </source>
</evidence>
<name>A0AAW1AQQ1_CROAD</name>
<keyword evidence="8 13" id="KW-0675">Receptor</keyword>
<evidence type="ECO:0000256" key="8">
    <source>
        <dbReference type="ARBA" id="ARBA00023170"/>
    </source>
</evidence>
<comment type="function">
    <text evidence="10">G-protein coupled receptor for 5-hydroxytryptamine (serotonin), a biogenic hormone that functions as a neurotransmitter, a hormone and a mitogen. Also has a high affinity for tricyclic psychotropic drugs. Ligand binding causes a conformation change that triggers signaling via guanine nucleotide-binding proteins (G proteins) and modulates the activity of downstream effectors. HTR6 is coupled to G(s) G alpha proteins and mediates activation of adenylate cyclase activity. Controls pyramidal neurons migration during corticogenesis, through the regulation of CDK5 activity. Is an activator of mTOR signaling.</text>
</comment>
<feature type="transmembrane region" description="Helical" evidence="15">
    <location>
        <begin position="295"/>
        <end position="314"/>
    </location>
</feature>
<dbReference type="GO" id="GO:0071880">
    <property type="term" value="P:adenylate cyclase-activating adrenergic receptor signaling pathway"/>
    <property type="evidence" value="ECO:0007669"/>
    <property type="project" value="TreeGrafter"/>
</dbReference>
<gene>
    <name evidence="17" type="ORF">NXF25_017486</name>
</gene>
<keyword evidence="4 15" id="KW-1133">Transmembrane helix</keyword>
<dbReference type="InterPro" id="IPR000276">
    <property type="entry name" value="GPCR_Rhodpsn"/>
</dbReference>
<feature type="region of interest" description="Disordered" evidence="14">
    <location>
        <begin position="399"/>
        <end position="451"/>
    </location>
</feature>
<feature type="transmembrane region" description="Helical" evidence="15">
    <location>
        <begin position="347"/>
        <end position="367"/>
    </location>
</feature>
<evidence type="ECO:0000256" key="14">
    <source>
        <dbReference type="SAM" id="MobiDB-lite"/>
    </source>
</evidence>
<dbReference type="SUPFAM" id="SSF81321">
    <property type="entry name" value="Family A G protein-coupled receptor-like"/>
    <property type="match status" value="1"/>
</dbReference>
<dbReference type="PROSITE" id="PS50262">
    <property type="entry name" value="G_PROTEIN_RECEP_F1_2"/>
    <property type="match status" value="1"/>
</dbReference>